<accession>A0A2T3ZSU6</accession>
<evidence type="ECO:0000313" key="8">
    <source>
        <dbReference type="EMBL" id="PTB47868.1"/>
    </source>
</evidence>
<keyword evidence="4" id="KW-0238">DNA-binding</keyword>
<proteinExistence type="predicted"/>
<reference evidence="8 9" key="1">
    <citation type="submission" date="2016-07" db="EMBL/GenBank/DDBJ databases">
        <title>Multiple horizontal gene transfer events from other fungi enriched the ability of initially mycotrophic Trichoderma (Ascomycota) to feed on dead plant biomass.</title>
        <authorList>
            <consortium name="DOE Joint Genome Institute"/>
            <person name="Aerts A."/>
            <person name="Atanasova L."/>
            <person name="Chenthamara K."/>
            <person name="Zhang J."/>
            <person name="Grujic M."/>
            <person name="Henrissat B."/>
            <person name="Kuo A."/>
            <person name="Salamov A."/>
            <person name="Lipzen A."/>
            <person name="Labutti K."/>
            <person name="Barry K."/>
            <person name="Miao Y."/>
            <person name="Rahimi M.J."/>
            <person name="Shen Q."/>
            <person name="Grigoriev I.V."/>
            <person name="Kubicek C.P."/>
            <person name="Druzhinina I.S."/>
        </authorList>
    </citation>
    <scope>NUCLEOTIDE SEQUENCE [LARGE SCALE GENOMIC DNA]</scope>
    <source>
        <strain evidence="8 9">CBS 226.95</strain>
    </source>
</reference>
<evidence type="ECO:0000256" key="3">
    <source>
        <dbReference type="ARBA" id="ARBA00023015"/>
    </source>
</evidence>
<dbReference type="PROSITE" id="PS50048">
    <property type="entry name" value="ZN2_CY6_FUNGAL_2"/>
    <property type="match status" value="1"/>
</dbReference>
<gene>
    <name evidence="8" type="ORF">M431DRAFT_488215</name>
</gene>
<dbReference type="AlphaFoldDB" id="A0A2T3ZSU6"/>
<dbReference type="PROSITE" id="PS00463">
    <property type="entry name" value="ZN2_CY6_FUNGAL_1"/>
    <property type="match status" value="1"/>
</dbReference>
<evidence type="ECO:0000256" key="6">
    <source>
        <dbReference type="ARBA" id="ARBA00023242"/>
    </source>
</evidence>
<keyword evidence="2" id="KW-0862">Zinc</keyword>
<dbReference type="Pfam" id="PF00172">
    <property type="entry name" value="Zn_clus"/>
    <property type="match status" value="1"/>
</dbReference>
<dbReference type="InterPro" id="IPR036864">
    <property type="entry name" value="Zn2-C6_fun-type_DNA-bd_sf"/>
</dbReference>
<dbReference type="EMBL" id="KZ679706">
    <property type="protein sequence ID" value="PTB47868.1"/>
    <property type="molecule type" value="Genomic_DNA"/>
</dbReference>
<dbReference type="InterPro" id="IPR052360">
    <property type="entry name" value="Transcr_Regulatory_Proteins"/>
</dbReference>
<sequence length="519" mass="58747">MVRLEDLPGKTATRRAVRTKVRTGCITCRIRRVKCDEGKQSCNRCLSTGRVCDGYDLTVRVVNPLGRARQKGVARASGDLTMPPTLLNSILGTETEKNFFYTCRRATESGVALHICCVTSFWTRLAPQLSHEYDAVRHAVIAVGAAYHLHKVADITSIPRGTKEKIEIFILQQYNKSISILRQDILQKRYICDTGVVLICCLAYIYLESLRLNHAAAIKHLKNGIHIIESSVDLKSLRNHTSASHRHKGKSAILSTQDLWGIVLQFRNCELCMHCFSSEVPMTLGSKLYEKHSVNTAAAQPKSIRSIAEGHEARIQLASEVMSCDWQWQAFKHQPTFWVESHVHQELSSLRQRGRFIDLSLQAYMSSPAAPSKGTWEYYSLCMDMLHTVSILAVIELMPVPPEEHAILVHSASFQNEILGKMIAYGEEMHAVHTSLGWPPPDVSLETSIVGPMYWVYVYSAHPQDKKRAIKILQETKQREGPWDAKQILTMLKWDAERQCSCETLRKWGGDANCYEHFK</sequence>
<evidence type="ECO:0000256" key="4">
    <source>
        <dbReference type="ARBA" id="ARBA00023125"/>
    </source>
</evidence>
<evidence type="ECO:0000256" key="1">
    <source>
        <dbReference type="ARBA" id="ARBA00022723"/>
    </source>
</evidence>
<keyword evidence="9" id="KW-1185">Reference proteome</keyword>
<keyword evidence="3" id="KW-0805">Transcription regulation</keyword>
<evidence type="ECO:0000259" key="7">
    <source>
        <dbReference type="PROSITE" id="PS50048"/>
    </source>
</evidence>
<keyword evidence="1" id="KW-0479">Metal-binding</keyword>
<dbReference type="SUPFAM" id="SSF57701">
    <property type="entry name" value="Zn2/Cys6 DNA-binding domain"/>
    <property type="match status" value="1"/>
</dbReference>
<dbReference type="GO" id="GO:0008270">
    <property type="term" value="F:zinc ion binding"/>
    <property type="evidence" value="ECO:0007669"/>
    <property type="project" value="InterPro"/>
</dbReference>
<dbReference type="InterPro" id="IPR001138">
    <property type="entry name" value="Zn2Cys6_DnaBD"/>
</dbReference>
<protein>
    <recommendedName>
        <fullName evidence="7">Zn(2)-C6 fungal-type domain-containing protein</fullName>
    </recommendedName>
</protein>
<keyword evidence="5" id="KW-0804">Transcription</keyword>
<keyword evidence="6" id="KW-0539">Nucleus</keyword>
<evidence type="ECO:0000256" key="5">
    <source>
        <dbReference type="ARBA" id="ARBA00023163"/>
    </source>
</evidence>
<dbReference type="PANTHER" id="PTHR36206">
    <property type="entry name" value="ASPERCRYPTIN BIOSYNTHESIS CLUSTER-SPECIFIC TRANSCRIPTION REGULATOR ATNN-RELATED"/>
    <property type="match status" value="1"/>
</dbReference>
<dbReference type="STRING" id="983964.A0A2T3ZSU6"/>
<name>A0A2T3ZSU6_TRIHA</name>
<dbReference type="Proteomes" id="UP000241690">
    <property type="component" value="Unassembled WGS sequence"/>
</dbReference>
<dbReference type="Gene3D" id="4.10.240.10">
    <property type="entry name" value="Zn(2)-C6 fungal-type DNA-binding domain"/>
    <property type="match status" value="1"/>
</dbReference>
<evidence type="ECO:0000313" key="9">
    <source>
        <dbReference type="Proteomes" id="UP000241690"/>
    </source>
</evidence>
<dbReference type="CDD" id="cd00067">
    <property type="entry name" value="GAL4"/>
    <property type="match status" value="1"/>
</dbReference>
<dbReference type="SMART" id="SM00066">
    <property type="entry name" value="GAL4"/>
    <property type="match status" value="1"/>
</dbReference>
<dbReference type="GeneID" id="36625109"/>
<dbReference type="GO" id="GO:0003677">
    <property type="term" value="F:DNA binding"/>
    <property type="evidence" value="ECO:0007669"/>
    <property type="project" value="UniProtKB-KW"/>
</dbReference>
<dbReference type="RefSeq" id="XP_024767545.1">
    <property type="nucleotide sequence ID" value="XM_024916540.1"/>
</dbReference>
<dbReference type="GO" id="GO:0000981">
    <property type="term" value="F:DNA-binding transcription factor activity, RNA polymerase II-specific"/>
    <property type="evidence" value="ECO:0007669"/>
    <property type="project" value="InterPro"/>
</dbReference>
<dbReference type="PANTHER" id="PTHR36206:SF13">
    <property type="entry name" value="TRANSCRIPTIONAL REGULATORY PROTEIN MOC3"/>
    <property type="match status" value="1"/>
</dbReference>
<evidence type="ECO:0000256" key="2">
    <source>
        <dbReference type="ARBA" id="ARBA00022833"/>
    </source>
</evidence>
<organism evidence="8 9">
    <name type="scientific">Trichoderma harzianum CBS 226.95</name>
    <dbReference type="NCBI Taxonomy" id="983964"/>
    <lineage>
        <taxon>Eukaryota</taxon>
        <taxon>Fungi</taxon>
        <taxon>Dikarya</taxon>
        <taxon>Ascomycota</taxon>
        <taxon>Pezizomycotina</taxon>
        <taxon>Sordariomycetes</taxon>
        <taxon>Hypocreomycetidae</taxon>
        <taxon>Hypocreales</taxon>
        <taxon>Hypocreaceae</taxon>
        <taxon>Trichoderma</taxon>
    </lineage>
</organism>
<feature type="domain" description="Zn(2)-C6 fungal-type" evidence="7">
    <location>
        <begin position="24"/>
        <end position="52"/>
    </location>
</feature>